<comment type="caution">
    <text evidence="2">The sequence shown here is derived from an EMBL/GenBank/DDBJ whole genome shotgun (WGS) entry which is preliminary data.</text>
</comment>
<dbReference type="AlphaFoldDB" id="A0A813RWD3"/>
<feature type="compositionally biased region" description="Basic and acidic residues" evidence="1">
    <location>
        <begin position="187"/>
        <end position="199"/>
    </location>
</feature>
<name>A0A813RWD3_9BILA</name>
<proteinExistence type="predicted"/>
<dbReference type="OrthoDB" id="10599674at2759"/>
<evidence type="ECO:0000256" key="1">
    <source>
        <dbReference type="SAM" id="MobiDB-lite"/>
    </source>
</evidence>
<evidence type="ECO:0000313" key="2">
    <source>
        <dbReference type="EMBL" id="CAF0787756.1"/>
    </source>
</evidence>
<dbReference type="EMBL" id="CAJNOC010000652">
    <property type="protein sequence ID" value="CAF0787756.1"/>
    <property type="molecule type" value="Genomic_DNA"/>
</dbReference>
<dbReference type="Proteomes" id="UP000663879">
    <property type="component" value="Unassembled WGS sequence"/>
</dbReference>
<keyword evidence="3" id="KW-1185">Reference proteome</keyword>
<protein>
    <submittedName>
        <fullName evidence="2">Uncharacterized protein</fullName>
    </submittedName>
</protein>
<accession>A0A813RWD3</accession>
<organism evidence="2 3">
    <name type="scientific">Brachionus calyciflorus</name>
    <dbReference type="NCBI Taxonomy" id="104777"/>
    <lineage>
        <taxon>Eukaryota</taxon>
        <taxon>Metazoa</taxon>
        <taxon>Spiralia</taxon>
        <taxon>Gnathifera</taxon>
        <taxon>Rotifera</taxon>
        <taxon>Eurotatoria</taxon>
        <taxon>Monogononta</taxon>
        <taxon>Pseudotrocha</taxon>
        <taxon>Ploima</taxon>
        <taxon>Brachionidae</taxon>
        <taxon>Brachionus</taxon>
    </lineage>
</organism>
<gene>
    <name evidence="2" type="ORF">OXX778_LOCUS5806</name>
</gene>
<feature type="region of interest" description="Disordered" evidence="1">
    <location>
        <begin position="187"/>
        <end position="209"/>
    </location>
</feature>
<evidence type="ECO:0000313" key="3">
    <source>
        <dbReference type="Proteomes" id="UP000663879"/>
    </source>
</evidence>
<reference evidence="2" key="1">
    <citation type="submission" date="2021-02" db="EMBL/GenBank/DDBJ databases">
        <authorList>
            <person name="Nowell W R."/>
        </authorList>
    </citation>
    <scope>NUCLEOTIDE SEQUENCE</scope>
    <source>
        <strain evidence="2">Ploen Becks lab</strain>
    </source>
</reference>
<sequence length="242" mass="28483">MQDSINSFERYRIGSYPYETKENTVSTFQVPPIRYYKERRKLDYHDSYDQGIHVKIILNENLPCNDSLNDYKKLEDTEYSRVIKIPNGNIKISQYKMIKNDKYQDHSKDNNDEIRPYKVSYLNRSIYLPSPQTIRSELNDEVLFRKSFKTNLSEEKSLSSKSSEEYSNFSSDIESLRNVESNDKNSFLEDLRSSDDSSETKVSNPDDVLEEEQKDFIIKQLSFIAKSKAENHVPKSSSYHIF</sequence>